<dbReference type="EMBL" id="KQ760561">
    <property type="protein sequence ID" value="OAD59780.1"/>
    <property type="molecule type" value="Genomic_DNA"/>
</dbReference>
<organism evidence="2 3">
    <name type="scientific">Eufriesea mexicana</name>
    <dbReference type="NCBI Taxonomy" id="516756"/>
    <lineage>
        <taxon>Eukaryota</taxon>
        <taxon>Metazoa</taxon>
        <taxon>Ecdysozoa</taxon>
        <taxon>Arthropoda</taxon>
        <taxon>Hexapoda</taxon>
        <taxon>Insecta</taxon>
        <taxon>Pterygota</taxon>
        <taxon>Neoptera</taxon>
        <taxon>Endopterygota</taxon>
        <taxon>Hymenoptera</taxon>
        <taxon>Apocrita</taxon>
        <taxon>Aculeata</taxon>
        <taxon>Apoidea</taxon>
        <taxon>Anthophila</taxon>
        <taxon>Apidae</taxon>
        <taxon>Eufriesea</taxon>
    </lineage>
</organism>
<keyword evidence="3" id="KW-1185">Reference proteome</keyword>
<feature type="region of interest" description="Disordered" evidence="1">
    <location>
        <begin position="116"/>
        <end position="139"/>
    </location>
</feature>
<evidence type="ECO:0000256" key="1">
    <source>
        <dbReference type="SAM" id="MobiDB-lite"/>
    </source>
</evidence>
<dbReference type="Proteomes" id="UP000250275">
    <property type="component" value="Unassembled WGS sequence"/>
</dbReference>
<dbReference type="OrthoDB" id="2149267at2759"/>
<gene>
    <name evidence="2" type="ORF">WN48_07878</name>
</gene>
<proteinExistence type="predicted"/>
<dbReference type="AlphaFoldDB" id="A0A310SNR2"/>
<reference evidence="2 3" key="1">
    <citation type="submission" date="2015-07" db="EMBL/GenBank/DDBJ databases">
        <title>The genome of Eufriesea mexicana.</title>
        <authorList>
            <person name="Pan H."/>
            <person name="Kapheim K."/>
        </authorList>
    </citation>
    <scope>NUCLEOTIDE SEQUENCE [LARGE SCALE GENOMIC DNA]</scope>
    <source>
        <strain evidence="2">0111107269</strain>
        <tissue evidence="2">Whole body</tissue>
    </source>
</reference>
<evidence type="ECO:0000313" key="3">
    <source>
        <dbReference type="Proteomes" id="UP000250275"/>
    </source>
</evidence>
<evidence type="ECO:0000313" key="2">
    <source>
        <dbReference type="EMBL" id="OAD59780.1"/>
    </source>
</evidence>
<sequence length="177" mass="19550">MIDSPRGSACFDETLVVALRFRSPPETHVPTRIRVAAEPDAATVLRYTARTPANVSADPITHGSYIRHYSAVWYDTAALREHRSRSRRDTSASGHPADATLNLRLHALDRFVKPRTLAGSEKKEESAGDGNAVNRGWGRSTGTKELYRGKFQFLAAVKGKIIYGRTTVFPTRGNRGI</sequence>
<protein>
    <submittedName>
        <fullName evidence="2">Uncharacterized protein</fullName>
    </submittedName>
</protein>
<name>A0A310SNR2_9HYME</name>
<accession>A0A310SNR2</accession>